<evidence type="ECO:0000313" key="2">
    <source>
        <dbReference type="EMBL" id="SDU58660.1"/>
    </source>
</evidence>
<dbReference type="Pfam" id="PF03283">
    <property type="entry name" value="PAE"/>
    <property type="match status" value="1"/>
</dbReference>
<keyword evidence="1" id="KW-0472">Membrane</keyword>
<keyword evidence="3" id="KW-1185">Reference proteome</keyword>
<dbReference type="AlphaFoldDB" id="A0A1H2JQG2"/>
<dbReference type="PANTHER" id="PTHR21562:SF83">
    <property type="entry name" value="PECTIN ACETYLESTERASE 4"/>
    <property type="match status" value="1"/>
</dbReference>
<dbReference type="GO" id="GO:0016787">
    <property type="term" value="F:hydrolase activity"/>
    <property type="evidence" value="ECO:0007669"/>
    <property type="project" value="InterPro"/>
</dbReference>
<reference evidence="3" key="1">
    <citation type="submission" date="2016-10" db="EMBL/GenBank/DDBJ databases">
        <authorList>
            <person name="Varghese N."/>
            <person name="Submissions S."/>
        </authorList>
    </citation>
    <scope>NUCLEOTIDE SEQUENCE [LARGE SCALE GENOMIC DNA]</scope>
    <source>
        <strain evidence="3">DSM 45079</strain>
    </source>
</reference>
<dbReference type="InterPro" id="IPR004963">
    <property type="entry name" value="PAE/NOTUM"/>
</dbReference>
<organism evidence="2 3">
    <name type="scientific">Jiangella alkaliphila</name>
    <dbReference type="NCBI Taxonomy" id="419479"/>
    <lineage>
        <taxon>Bacteria</taxon>
        <taxon>Bacillati</taxon>
        <taxon>Actinomycetota</taxon>
        <taxon>Actinomycetes</taxon>
        <taxon>Jiangellales</taxon>
        <taxon>Jiangellaceae</taxon>
        <taxon>Jiangella</taxon>
    </lineage>
</organism>
<sequence>MDEKPPDPSHDDEPKRWAPPFSGRVAAAIAVVLALLLAGGAYVLTGGNDSAADGSDPLAFAQCMRDNGIADFPEPNADGIALPESIDMDSPKFQAAEKACEDLMPVPDHTEANESDASDSASAWEKVVPGGDCECADGSEYSFYAREASTEKVVLFLDGGGGCWSAATCAPDGTNDYQTTVETPSGSGVLDFADERNPFADYSMVFVPYCTGDVHLGNAVTEYTSDLTVHHKGYVNGTAALDHLADTFPDAEEIVVIGASAGSVSAPLYAGMVADRFPDAEITSIADSSGAYPDAPEFNDDILTASGWGTTDALSTVTSDLRSMPELYISAAQRHPDITFARFDHAYDEVQAYFVLLAAASADDLLALIDANETQIEEAGVNLLSYTAPGDQHVVLDDDAFFDETVGATALVDWVADVVEGSPVEDVHCTDCTAG</sequence>
<evidence type="ECO:0000313" key="3">
    <source>
        <dbReference type="Proteomes" id="UP000182977"/>
    </source>
</evidence>
<dbReference type="EMBL" id="LT629791">
    <property type="protein sequence ID" value="SDU58660.1"/>
    <property type="molecule type" value="Genomic_DNA"/>
</dbReference>
<keyword evidence="1" id="KW-1133">Transmembrane helix</keyword>
<protein>
    <submittedName>
        <fullName evidence="2">Pectinacetylesterase</fullName>
    </submittedName>
</protein>
<dbReference type="OrthoDB" id="9802991at2"/>
<evidence type="ECO:0000256" key="1">
    <source>
        <dbReference type="SAM" id="Phobius"/>
    </source>
</evidence>
<gene>
    <name evidence="2" type="ORF">SAMN04488563_2963</name>
</gene>
<dbReference type="SUPFAM" id="SSF53474">
    <property type="entry name" value="alpha/beta-Hydrolases"/>
    <property type="match status" value="1"/>
</dbReference>
<dbReference type="InterPro" id="IPR029058">
    <property type="entry name" value="AB_hydrolase_fold"/>
</dbReference>
<feature type="transmembrane region" description="Helical" evidence="1">
    <location>
        <begin position="25"/>
        <end position="44"/>
    </location>
</feature>
<keyword evidence="1" id="KW-0812">Transmembrane</keyword>
<dbReference type="RefSeq" id="WP_082155015.1">
    <property type="nucleotide sequence ID" value="NZ_KQ061221.1"/>
</dbReference>
<dbReference type="Proteomes" id="UP000182977">
    <property type="component" value="Chromosome I"/>
</dbReference>
<dbReference type="Gene3D" id="3.40.50.1820">
    <property type="entry name" value="alpha/beta hydrolase"/>
    <property type="match status" value="1"/>
</dbReference>
<dbReference type="PANTHER" id="PTHR21562">
    <property type="entry name" value="NOTUM-RELATED"/>
    <property type="match status" value="1"/>
</dbReference>
<proteinExistence type="predicted"/>
<accession>A0A1H2JQG2</accession>
<name>A0A1H2JQG2_9ACTN</name>
<dbReference type="STRING" id="419479.SAMN04488563_2963"/>